<dbReference type="OrthoDB" id="48625at2759"/>
<keyword evidence="3" id="KW-0489">Methyltransferase</keyword>
<comment type="caution">
    <text evidence="13">The sequence shown here is derived from an EMBL/GenBank/DDBJ whole genome shotgun (WGS) entry which is preliminary data.</text>
</comment>
<evidence type="ECO:0000256" key="10">
    <source>
        <dbReference type="ARBA" id="ARBA00069229"/>
    </source>
</evidence>
<evidence type="ECO:0000256" key="6">
    <source>
        <dbReference type="ARBA" id="ARBA00022694"/>
    </source>
</evidence>
<evidence type="ECO:0000256" key="11">
    <source>
        <dbReference type="SAM" id="MobiDB-lite"/>
    </source>
</evidence>
<dbReference type="EMBL" id="JAEPRD010000016">
    <property type="protein sequence ID" value="KAG2209211.1"/>
    <property type="molecule type" value="Genomic_DNA"/>
</dbReference>
<comment type="similarity">
    <text evidence="1">Belongs to the TYW3 family.</text>
</comment>
<evidence type="ECO:0000256" key="8">
    <source>
        <dbReference type="ARBA" id="ARBA00049202"/>
    </source>
</evidence>
<feature type="region of interest" description="Disordered" evidence="11">
    <location>
        <begin position="245"/>
        <end position="280"/>
    </location>
</feature>
<evidence type="ECO:0000256" key="1">
    <source>
        <dbReference type="ARBA" id="ARBA00008569"/>
    </source>
</evidence>
<dbReference type="AlphaFoldDB" id="A0A8H7V3W5"/>
<gene>
    <name evidence="13" type="ORF">INT47_005503</name>
</gene>
<dbReference type="PANTHER" id="PTHR48418">
    <property type="entry name" value="TRNA WYBUTOSINE-SYNTHESIZING PROTEIN 3"/>
    <property type="match status" value="1"/>
</dbReference>
<dbReference type="Pfam" id="PF02676">
    <property type="entry name" value="TYW3"/>
    <property type="match status" value="1"/>
</dbReference>
<comment type="function">
    <text evidence="9">S-adenosyl-L-methionine-dependent methyltransferase that acts as a component of the wybutosine biosynthesis pathway. Wybutosine is a hyper modified guanosine with a tricyclic base found at the 3'-position adjacent to the anticodon of eukaryotic phenylalanine tRNA. Probably methylates N-4 position of wybutosine-86 to produce wybutosine-72.</text>
</comment>
<keyword evidence="4" id="KW-0808">Transferase</keyword>
<dbReference type="EC" id="2.1.1.282" evidence="2"/>
<dbReference type="PANTHER" id="PTHR48418:SF1">
    <property type="entry name" value="TRNA WYBUTOSINE-SYNTHESIZING PROTEIN 3"/>
    <property type="match status" value="1"/>
</dbReference>
<proteinExistence type="inferred from homology"/>
<evidence type="ECO:0000256" key="5">
    <source>
        <dbReference type="ARBA" id="ARBA00022691"/>
    </source>
</evidence>
<organism evidence="13 14">
    <name type="scientific">Mucor saturninus</name>
    <dbReference type="NCBI Taxonomy" id="64648"/>
    <lineage>
        <taxon>Eukaryota</taxon>
        <taxon>Fungi</taxon>
        <taxon>Fungi incertae sedis</taxon>
        <taxon>Mucoromycota</taxon>
        <taxon>Mucoromycotina</taxon>
        <taxon>Mucoromycetes</taxon>
        <taxon>Mucorales</taxon>
        <taxon>Mucorineae</taxon>
        <taxon>Mucoraceae</taxon>
        <taxon>Mucor</taxon>
    </lineage>
</organism>
<dbReference type="SUPFAM" id="SSF111278">
    <property type="entry name" value="SSo0622-like"/>
    <property type="match status" value="1"/>
</dbReference>
<keyword evidence="6" id="KW-0819">tRNA processing</keyword>
<dbReference type="GO" id="GO:0008168">
    <property type="term" value="F:methyltransferase activity"/>
    <property type="evidence" value="ECO:0007669"/>
    <property type="project" value="UniProtKB-KW"/>
</dbReference>
<evidence type="ECO:0000256" key="4">
    <source>
        <dbReference type="ARBA" id="ARBA00022679"/>
    </source>
</evidence>
<evidence type="ECO:0000313" key="13">
    <source>
        <dbReference type="EMBL" id="KAG2209211.1"/>
    </source>
</evidence>
<evidence type="ECO:0000256" key="7">
    <source>
        <dbReference type="ARBA" id="ARBA00030554"/>
    </source>
</evidence>
<comment type="catalytic activity">
    <reaction evidence="8">
        <text>4-demethyl-7-[(3S)-3-amino-3-carboxypropyl]wyosine(37) in tRNA(Phe) + S-adenosyl-L-methionine = 7-[(3S)-3-amino-3-carboxypropyl]wyosine(37) in tRNA(Phe) + S-adenosyl-L-homocysteine + H(+)</text>
        <dbReference type="Rhea" id="RHEA:36635"/>
        <dbReference type="Rhea" id="RHEA-COMP:10378"/>
        <dbReference type="Rhea" id="RHEA-COMP:10379"/>
        <dbReference type="ChEBI" id="CHEBI:15378"/>
        <dbReference type="ChEBI" id="CHEBI:57856"/>
        <dbReference type="ChEBI" id="CHEBI:59789"/>
        <dbReference type="ChEBI" id="CHEBI:73543"/>
        <dbReference type="ChEBI" id="CHEBI:73550"/>
        <dbReference type="EC" id="2.1.1.282"/>
    </reaction>
</comment>
<dbReference type="GO" id="GO:0032259">
    <property type="term" value="P:methylation"/>
    <property type="evidence" value="ECO:0007669"/>
    <property type="project" value="UniProtKB-KW"/>
</dbReference>
<sequence length="293" mass="33767">MSQAGGFHGRKEQIVSSLVEYLDPERRDKSPKGFIDAPILDLMHVINSHPEYYTTSSCSGRVAMYCEGLEKDVESTDSDPNAIEKTTKGGQWLYVSHDPIPIPDNNNATDDWIVKLLFGKESDKVVFDNKRPADILNRQLIYFKFEPLILHIEASSQETAMHLLGVAYQVGYQNSGITPSRRHMLAIRSTHKIDTPVAYVEKGQIHCLVDPAYLYLLLNMSNQKFEQNMERMKIFEDTMRTELTKAEEKEKWESKEARRERKRMEGLSLKSKLQKPKEQDKPDLEDLLEYVVL</sequence>
<dbReference type="Gene3D" id="3.30.1960.10">
    <property type="entry name" value="tRNA wybutosine-synthesizing-like"/>
    <property type="match status" value="1"/>
</dbReference>
<protein>
    <recommendedName>
        <fullName evidence="10">tRNA wybutosine-synthesizing protein 3</fullName>
        <ecNumber evidence="2">2.1.1.282</ecNumber>
    </recommendedName>
    <alternativeName>
        <fullName evidence="7">tRNA(Phe) 7-((3-amino-3-carboxypropyl)-4-demethylwyosine(37)-N(4))-methyltransferase</fullName>
    </alternativeName>
</protein>
<accession>A0A8H7V3W5</accession>
<dbReference type="FunFam" id="3.30.1960.10:FF:000003">
    <property type="entry name" value="tRNA methyltransferase"/>
    <property type="match status" value="1"/>
</dbReference>
<keyword evidence="5" id="KW-0949">S-adenosyl-L-methionine</keyword>
<dbReference type="Proteomes" id="UP000603453">
    <property type="component" value="Unassembled WGS sequence"/>
</dbReference>
<dbReference type="GO" id="GO:0008033">
    <property type="term" value="P:tRNA processing"/>
    <property type="evidence" value="ECO:0007669"/>
    <property type="project" value="UniProtKB-KW"/>
</dbReference>
<reference evidence="13" key="1">
    <citation type="submission" date="2020-12" db="EMBL/GenBank/DDBJ databases">
        <title>Metabolic potential, ecology and presence of endohyphal bacteria is reflected in genomic diversity of Mucoromycotina.</title>
        <authorList>
            <person name="Muszewska A."/>
            <person name="Okrasinska A."/>
            <person name="Steczkiewicz K."/>
            <person name="Drgas O."/>
            <person name="Orlowska M."/>
            <person name="Perlinska-Lenart U."/>
            <person name="Aleksandrzak-Piekarczyk T."/>
            <person name="Szatraj K."/>
            <person name="Zielenkiewicz U."/>
            <person name="Pilsyk S."/>
            <person name="Malc E."/>
            <person name="Mieczkowski P."/>
            <person name="Kruszewska J.S."/>
            <person name="Biernat P."/>
            <person name="Pawlowska J."/>
        </authorList>
    </citation>
    <scope>NUCLEOTIDE SEQUENCE</scope>
    <source>
        <strain evidence="13">WA0000017839</strain>
    </source>
</reference>
<feature type="domain" description="tRNA wybutosine-synthesizing protein" evidence="12">
    <location>
        <begin position="10"/>
        <end position="240"/>
    </location>
</feature>
<evidence type="ECO:0000313" key="14">
    <source>
        <dbReference type="Proteomes" id="UP000603453"/>
    </source>
</evidence>
<evidence type="ECO:0000256" key="3">
    <source>
        <dbReference type="ARBA" id="ARBA00022603"/>
    </source>
</evidence>
<dbReference type="InterPro" id="IPR003827">
    <property type="entry name" value="tRNA_yW-synthesising"/>
</dbReference>
<keyword evidence="14" id="KW-1185">Reference proteome</keyword>
<evidence type="ECO:0000256" key="2">
    <source>
        <dbReference type="ARBA" id="ARBA00012750"/>
    </source>
</evidence>
<evidence type="ECO:0000259" key="12">
    <source>
        <dbReference type="Pfam" id="PF02676"/>
    </source>
</evidence>
<evidence type="ECO:0000256" key="9">
    <source>
        <dbReference type="ARBA" id="ARBA00058049"/>
    </source>
</evidence>
<dbReference type="InterPro" id="IPR036602">
    <property type="entry name" value="tRNA_yW-synthesising-like_sf"/>
</dbReference>
<feature type="compositionally biased region" description="Basic and acidic residues" evidence="11">
    <location>
        <begin position="245"/>
        <end position="265"/>
    </location>
</feature>
<name>A0A8H7V3W5_9FUNG</name>